<accession>F4PKD1</accession>
<reference evidence="2" key="1">
    <citation type="journal article" date="2011" name="Genome Res.">
        <title>Phylogeny-wide analysis of social amoeba genomes highlights ancient origins for complex intercellular communication.</title>
        <authorList>
            <person name="Heidel A.J."/>
            <person name="Lawal H.M."/>
            <person name="Felder M."/>
            <person name="Schilde C."/>
            <person name="Helps N.R."/>
            <person name="Tunggal B."/>
            <person name="Rivero F."/>
            <person name="John U."/>
            <person name="Schleicher M."/>
            <person name="Eichinger L."/>
            <person name="Platzer M."/>
            <person name="Noegel A.A."/>
            <person name="Schaap P."/>
            <person name="Gloeckner G."/>
        </authorList>
    </citation>
    <scope>NUCLEOTIDE SEQUENCE [LARGE SCALE GENOMIC DNA]</scope>
    <source>
        <strain evidence="2">SH3</strain>
    </source>
</reference>
<dbReference type="RefSeq" id="XP_004361906.1">
    <property type="nucleotide sequence ID" value="XM_004361849.1"/>
</dbReference>
<gene>
    <name evidence="1" type="ORF">DFA_06193</name>
</gene>
<protein>
    <submittedName>
        <fullName evidence="1">Uncharacterized protein</fullName>
    </submittedName>
</protein>
<keyword evidence="2" id="KW-1185">Reference proteome</keyword>
<evidence type="ECO:0000313" key="2">
    <source>
        <dbReference type="Proteomes" id="UP000007797"/>
    </source>
</evidence>
<dbReference type="EMBL" id="GL883007">
    <property type="protein sequence ID" value="EGG24055.1"/>
    <property type="molecule type" value="Genomic_DNA"/>
</dbReference>
<evidence type="ECO:0000313" key="1">
    <source>
        <dbReference type="EMBL" id="EGG24055.1"/>
    </source>
</evidence>
<dbReference type="Proteomes" id="UP000007797">
    <property type="component" value="Unassembled WGS sequence"/>
</dbReference>
<name>F4PKD1_CACFS</name>
<organism evidence="1 2">
    <name type="scientific">Cavenderia fasciculata</name>
    <name type="common">Slime mold</name>
    <name type="synonym">Dictyostelium fasciculatum</name>
    <dbReference type="NCBI Taxonomy" id="261658"/>
    <lineage>
        <taxon>Eukaryota</taxon>
        <taxon>Amoebozoa</taxon>
        <taxon>Evosea</taxon>
        <taxon>Eumycetozoa</taxon>
        <taxon>Dictyostelia</taxon>
        <taxon>Acytosteliales</taxon>
        <taxon>Cavenderiaceae</taxon>
        <taxon>Cavenderia</taxon>
    </lineage>
</organism>
<sequence>MASNDVNNGADVHLMAHDASSCRHPYSILAMIGPVANCHALK</sequence>
<dbReference type="AlphaFoldDB" id="F4PKD1"/>
<proteinExistence type="predicted"/>
<dbReference type="GeneID" id="14876459"/>
<dbReference type="KEGG" id="dfa:DFA_06193"/>